<reference evidence="2" key="1">
    <citation type="submission" date="2022-11" db="UniProtKB">
        <authorList>
            <consortium name="WormBaseParasite"/>
        </authorList>
    </citation>
    <scope>IDENTIFICATION</scope>
</reference>
<dbReference type="Proteomes" id="UP000887576">
    <property type="component" value="Unplaced"/>
</dbReference>
<dbReference type="WBParaSite" id="JU765_v2.g4621.t1">
    <property type="protein sequence ID" value="JU765_v2.g4621.t1"/>
    <property type="gene ID" value="JU765_v2.g4621"/>
</dbReference>
<sequence length="523" mass="60516">MPTTKAITETINRARKVHHNQPPCPENLADLGDIPESYATYQKNTISGKCDDDFFLGRCHAPGAERFPTFIFGSRKSLRYLATHSEWGFDGTFGIRPLNSAQVFIIHVRWGRRKTIPVIYAVMTRRQTEDYIALFEFLNTIVDSLDENGPESIMSDFECASSSAANEVWGNQIVFCCFHLAQSQRRQIDESGLRPLVDKDLAISKQVLKLRAIIFVHEKDVPTVWDRLAANTDERLQPIVTWFERNYVGKRLRNNRRSTVRYSIDKWNMHSRKIDDCPRTNNSVEGQNNALKKKFTRLRPNFWTFIVNLKKFQEDVDFKIIDFLRNPDLADATSANTSLEFERQRLCKNYEKFDDKLDFIEAIASKMRFFINNLVSNNIMDTLFEPIDELNPTDDEIMLIRAIIVLNSDIEGLNTEFKNSLSNMRDELHNALYQSCQNDQTNAPSRFAKFLHLLSKTTILARDLIEHIKLSHSFNTGRKQNDPIFYELFGDLFHDEIVQTQSKANDYLIKSSPSPWSVGIELS</sequence>
<protein>
    <submittedName>
        <fullName evidence="2">NR LBD domain-containing protein</fullName>
    </submittedName>
</protein>
<organism evidence="1 2">
    <name type="scientific">Panagrolaimus sp. JU765</name>
    <dbReference type="NCBI Taxonomy" id="591449"/>
    <lineage>
        <taxon>Eukaryota</taxon>
        <taxon>Metazoa</taxon>
        <taxon>Ecdysozoa</taxon>
        <taxon>Nematoda</taxon>
        <taxon>Chromadorea</taxon>
        <taxon>Rhabditida</taxon>
        <taxon>Tylenchina</taxon>
        <taxon>Panagrolaimomorpha</taxon>
        <taxon>Panagrolaimoidea</taxon>
        <taxon>Panagrolaimidae</taxon>
        <taxon>Panagrolaimus</taxon>
    </lineage>
</organism>
<accession>A0AC34R916</accession>
<proteinExistence type="predicted"/>
<evidence type="ECO:0000313" key="1">
    <source>
        <dbReference type="Proteomes" id="UP000887576"/>
    </source>
</evidence>
<name>A0AC34R916_9BILA</name>
<evidence type="ECO:0000313" key="2">
    <source>
        <dbReference type="WBParaSite" id="JU765_v2.g4621.t1"/>
    </source>
</evidence>